<evidence type="ECO:0000313" key="4">
    <source>
        <dbReference type="Proteomes" id="UP001500729"/>
    </source>
</evidence>
<reference evidence="3 4" key="1">
    <citation type="journal article" date="2019" name="Int. J. Syst. Evol. Microbiol.">
        <title>The Global Catalogue of Microorganisms (GCM) 10K type strain sequencing project: providing services to taxonomists for standard genome sequencing and annotation.</title>
        <authorList>
            <consortium name="The Broad Institute Genomics Platform"/>
            <consortium name="The Broad Institute Genome Sequencing Center for Infectious Disease"/>
            <person name="Wu L."/>
            <person name="Ma J."/>
        </authorList>
    </citation>
    <scope>NUCLEOTIDE SEQUENCE [LARGE SCALE GENOMIC DNA]</scope>
    <source>
        <strain evidence="3 4">JCM 10303</strain>
    </source>
</reference>
<sequence>MAASCEHLVSADARKPTPSSPDGCEECLAEDRHDWTHLRICTECGHVGCCDSSPMRHATAHYHRTSHPVVRSFEPGESWQWCYVDERIG</sequence>
<evidence type="ECO:0000313" key="3">
    <source>
        <dbReference type="EMBL" id="GAA0543535.1"/>
    </source>
</evidence>
<keyword evidence="4" id="KW-1185">Reference proteome</keyword>
<organism evidence="3 4">
    <name type="scientific">Saccharopolyspora erythraea</name>
    <name type="common">Streptomyces erythraeus</name>
    <dbReference type="NCBI Taxonomy" id="1836"/>
    <lineage>
        <taxon>Bacteria</taxon>
        <taxon>Bacillati</taxon>
        <taxon>Actinomycetota</taxon>
        <taxon>Actinomycetes</taxon>
        <taxon>Pseudonocardiales</taxon>
        <taxon>Pseudonocardiaceae</taxon>
        <taxon>Saccharopolyspora</taxon>
    </lineage>
</organism>
<gene>
    <name evidence="3" type="ORF">GCM10009533_48140</name>
</gene>
<dbReference type="InterPro" id="IPR001607">
    <property type="entry name" value="Znf_UBP"/>
</dbReference>
<dbReference type="Proteomes" id="UP001500729">
    <property type="component" value="Unassembled WGS sequence"/>
</dbReference>
<proteinExistence type="predicted"/>
<dbReference type="InterPro" id="IPR013083">
    <property type="entry name" value="Znf_RING/FYVE/PHD"/>
</dbReference>
<dbReference type="Gene3D" id="3.30.40.10">
    <property type="entry name" value="Zinc/RING finger domain, C3HC4 (zinc finger)"/>
    <property type="match status" value="1"/>
</dbReference>
<comment type="caution">
    <text evidence="3">The sequence shown here is derived from an EMBL/GenBank/DDBJ whole genome shotgun (WGS) entry which is preliminary data.</text>
</comment>
<evidence type="ECO:0000256" key="1">
    <source>
        <dbReference type="SAM" id="MobiDB-lite"/>
    </source>
</evidence>
<feature type="region of interest" description="Disordered" evidence="1">
    <location>
        <begin position="1"/>
        <end position="22"/>
    </location>
</feature>
<dbReference type="EMBL" id="BAAAGS010000036">
    <property type="protein sequence ID" value="GAA0543535.1"/>
    <property type="molecule type" value="Genomic_DNA"/>
</dbReference>
<dbReference type="Pfam" id="PF02148">
    <property type="entry name" value="zf-UBP"/>
    <property type="match status" value="1"/>
</dbReference>
<protein>
    <submittedName>
        <fullName evidence="3">UBP-type zinc finger domain-containing protein</fullName>
    </submittedName>
</protein>
<dbReference type="RefSeq" id="WP_011874779.1">
    <property type="nucleotide sequence ID" value="NZ_BAAAGS010000036.1"/>
</dbReference>
<evidence type="ECO:0000259" key="2">
    <source>
        <dbReference type="PROSITE" id="PS50271"/>
    </source>
</evidence>
<dbReference type="SUPFAM" id="SSF57850">
    <property type="entry name" value="RING/U-box"/>
    <property type="match status" value="1"/>
</dbReference>
<feature type="domain" description="UBP-type" evidence="2">
    <location>
        <begin position="3"/>
        <end position="89"/>
    </location>
</feature>
<name>A0ABN1DHH0_SACER</name>
<accession>A0ABN1DHH0</accession>
<dbReference type="PROSITE" id="PS50271">
    <property type="entry name" value="ZF_UBP"/>
    <property type="match status" value="1"/>
</dbReference>